<protein>
    <submittedName>
        <fullName evidence="2">Uncharacterized protein</fullName>
    </submittedName>
</protein>
<name>A0AAD6RV60_9AGAR</name>
<keyword evidence="3" id="KW-1185">Reference proteome</keyword>
<organism evidence="2 3">
    <name type="scientific">Mycena alexandri</name>
    <dbReference type="NCBI Taxonomy" id="1745969"/>
    <lineage>
        <taxon>Eukaryota</taxon>
        <taxon>Fungi</taxon>
        <taxon>Dikarya</taxon>
        <taxon>Basidiomycota</taxon>
        <taxon>Agaricomycotina</taxon>
        <taxon>Agaricomycetes</taxon>
        <taxon>Agaricomycetidae</taxon>
        <taxon>Agaricales</taxon>
        <taxon>Marasmiineae</taxon>
        <taxon>Mycenaceae</taxon>
        <taxon>Mycena</taxon>
    </lineage>
</organism>
<feature type="transmembrane region" description="Helical" evidence="1">
    <location>
        <begin position="16"/>
        <end position="34"/>
    </location>
</feature>
<dbReference type="Proteomes" id="UP001218188">
    <property type="component" value="Unassembled WGS sequence"/>
</dbReference>
<gene>
    <name evidence="2" type="ORF">C8F04DRAFT_1058190</name>
</gene>
<reference evidence="2" key="1">
    <citation type="submission" date="2023-03" db="EMBL/GenBank/DDBJ databases">
        <title>Massive genome expansion in bonnet fungi (Mycena s.s.) driven by repeated elements and novel gene families across ecological guilds.</title>
        <authorList>
            <consortium name="Lawrence Berkeley National Laboratory"/>
            <person name="Harder C.B."/>
            <person name="Miyauchi S."/>
            <person name="Viragh M."/>
            <person name="Kuo A."/>
            <person name="Thoen E."/>
            <person name="Andreopoulos B."/>
            <person name="Lu D."/>
            <person name="Skrede I."/>
            <person name="Drula E."/>
            <person name="Henrissat B."/>
            <person name="Morin E."/>
            <person name="Kohler A."/>
            <person name="Barry K."/>
            <person name="LaButti K."/>
            <person name="Morin E."/>
            <person name="Salamov A."/>
            <person name="Lipzen A."/>
            <person name="Mereny Z."/>
            <person name="Hegedus B."/>
            <person name="Baldrian P."/>
            <person name="Stursova M."/>
            <person name="Weitz H."/>
            <person name="Taylor A."/>
            <person name="Grigoriev I.V."/>
            <person name="Nagy L.G."/>
            <person name="Martin F."/>
            <person name="Kauserud H."/>
        </authorList>
    </citation>
    <scope>NUCLEOTIDE SEQUENCE</scope>
    <source>
        <strain evidence="2">CBHHK200</strain>
    </source>
</reference>
<keyword evidence="1" id="KW-0812">Transmembrane</keyword>
<evidence type="ECO:0000256" key="1">
    <source>
        <dbReference type="SAM" id="Phobius"/>
    </source>
</evidence>
<dbReference type="EMBL" id="JARJCM010000893">
    <property type="protein sequence ID" value="KAJ7015769.1"/>
    <property type="molecule type" value="Genomic_DNA"/>
</dbReference>
<keyword evidence="1" id="KW-0472">Membrane</keyword>
<dbReference type="AlphaFoldDB" id="A0AAD6RV60"/>
<comment type="caution">
    <text evidence="2">The sequence shown here is derived from an EMBL/GenBank/DDBJ whole genome shotgun (WGS) entry which is preliminary data.</text>
</comment>
<keyword evidence="1" id="KW-1133">Transmembrane helix</keyword>
<accession>A0AAD6RV60</accession>
<evidence type="ECO:0000313" key="2">
    <source>
        <dbReference type="EMBL" id="KAJ7015769.1"/>
    </source>
</evidence>
<sequence>MPIWLSWKRVIFEKRGAYVSLLFIPPAIAAFIWLRRSRHLCRFLKSLWPAKTYKTYRSALQEDQYWTTATMYGHRLQRSDARFSGSKGATESAIQVVTSYIPALLPRYRQKERKATPEYFLSLRSLCKWHRMVFPGPGHPNISQASKLREGFSLEDRQEIHRISRMRSDELVFGAKAKWKPKYRNIWRKWLTREDRKLEIIFRKNELVD</sequence>
<evidence type="ECO:0000313" key="3">
    <source>
        <dbReference type="Proteomes" id="UP001218188"/>
    </source>
</evidence>
<proteinExistence type="predicted"/>